<organism evidence="1 2">
    <name type="scientific">Vagococcus penaei</name>
    <dbReference type="NCBI Taxonomy" id="633807"/>
    <lineage>
        <taxon>Bacteria</taxon>
        <taxon>Bacillati</taxon>
        <taxon>Bacillota</taxon>
        <taxon>Bacilli</taxon>
        <taxon>Lactobacillales</taxon>
        <taxon>Enterococcaceae</taxon>
        <taxon>Vagococcus</taxon>
    </lineage>
</organism>
<accession>A0A1Q2D8W9</accession>
<dbReference type="Pfam" id="PF05738">
    <property type="entry name" value="Cna_B"/>
    <property type="match status" value="1"/>
</dbReference>
<name>A0A1Q2D8W9_9ENTE</name>
<evidence type="ECO:0000313" key="2">
    <source>
        <dbReference type="Proteomes" id="UP000188246"/>
    </source>
</evidence>
<dbReference type="SUPFAM" id="SSF49478">
    <property type="entry name" value="Cna protein B-type domain"/>
    <property type="match status" value="1"/>
</dbReference>
<evidence type="ECO:0000313" key="1">
    <source>
        <dbReference type="EMBL" id="AQP54765.1"/>
    </source>
</evidence>
<sequence length="34" mass="4161">MENRFDKLPVYDNNGNKYQYTVKEDSVPELYYKV</sequence>
<dbReference type="KEGG" id="vpi:BW732_02885"/>
<dbReference type="EMBL" id="CP019609">
    <property type="protein sequence ID" value="AQP54765.1"/>
    <property type="molecule type" value="Genomic_DNA"/>
</dbReference>
<dbReference type="AlphaFoldDB" id="A0A1Q2D8W9"/>
<dbReference type="InterPro" id="IPR008454">
    <property type="entry name" value="Collagen-bd_Cna-like_B-typ_dom"/>
</dbReference>
<dbReference type="Proteomes" id="UP000188246">
    <property type="component" value="Chromosome"/>
</dbReference>
<gene>
    <name evidence="1" type="ORF">BW732_02885</name>
</gene>
<proteinExistence type="predicted"/>
<protein>
    <submittedName>
        <fullName evidence="1">Uncharacterized protein</fullName>
    </submittedName>
</protein>
<dbReference type="Gene3D" id="2.60.40.1140">
    <property type="entry name" value="Collagen-binding surface protein Cna, B-type domain"/>
    <property type="match status" value="1"/>
</dbReference>
<reference evidence="1 2" key="1">
    <citation type="journal article" date="2010" name="Int. J. Syst. Evol. Microbiol.">
        <title>Vagococcus penaei sp. nov., isolated from spoilage microbiota of cooked shrimp (Penaeus vannamei).</title>
        <authorList>
            <person name="Jaffres E."/>
            <person name="Prevost H."/>
            <person name="Rossero A."/>
            <person name="Joffraud J.J."/>
            <person name="Dousset X."/>
        </authorList>
    </citation>
    <scope>NUCLEOTIDE SEQUENCE [LARGE SCALE GENOMIC DNA]</scope>
    <source>
        <strain evidence="1 2">CD276</strain>
    </source>
</reference>
<keyword evidence="2" id="KW-1185">Reference proteome</keyword>